<sequence length="116" mass="13345">MKLEIKELYRCGECREIHDDEDEARECCRPAVYTLYVCPVCAENHNEPDEAMSCCNADGISCPQCRRDYPSISIDYQAIKIAGHCNACNPLFTIEQQLAVQDLHYQHTGKREHLHE</sequence>
<name>A0A2A2PR86_9PSED</name>
<reference evidence="1 2" key="1">
    <citation type="submission" date="2017-08" db="EMBL/GenBank/DDBJ databases">
        <title>Draft Genome Sequence of Pseudomonas moraviensis TYU6, isolated from Taxus cuspidata by using PacBio Single-Molecule Real-Time Technology.</title>
        <authorList>
            <person name="Baek K.-H."/>
            <person name="Mishra A.K."/>
        </authorList>
    </citation>
    <scope>NUCLEOTIDE SEQUENCE [LARGE SCALE GENOMIC DNA]</scope>
    <source>
        <strain evidence="1 2">TYU6</strain>
    </source>
</reference>
<dbReference type="RefSeq" id="WP_095668755.1">
    <property type="nucleotide sequence ID" value="NZ_NRSS01000003.1"/>
</dbReference>
<dbReference type="Proteomes" id="UP000217830">
    <property type="component" value="Unassembled WGS sequence"/>
</dbReference>
<organism evidence="1 2">
    <name type="scientific">Pseudomonas moraviensis</name>
    <dbReference type="NCBI Taxonomy" id="321662"/>
    <lineage>
        <taxon>Bacteria</taxon>
        <taxon>Pseudomonadati</taxon>
        <taxon>Pseudomonadota</taxon>
        <taxon>Gammaproteobacteria</taxon>
        <taxon>Pseudomonadales</taxon>
        <taxon>Pseudomonadaceae</taxon>
        <taxon>Pseudomonas</taxon>
    </lineage>
</organism>
<gene>
    <name evidence="1" type="ORF">CKQ80_23660</name>
</gene>
<dbReference type="EMBL" id="NRST01000001">
    <property type="protein sequence ID" value="PAW58176.1"/>
    <property type="molecule type" value="Genomic_DNA"/>
</dbReference>
<proteinExistence type="predicted"/>
<comment type="caution">
    <text evidence="1">The sequence shown here is derived from an EMBL/GenBank/DDBJ whole genome shotgun (WGS) entry which is preliminary data.</text>
</comment>
<evidence type="ECO:0000313" key="2">
    <source>
        <dbReference type="Proteomes" id="UP000217830"/>
    </source>
</evidence>
<evidence type="ECO:0000313" key="1">
    <source>
        <dbReference type="EMBL" id="PAW58176.1"/>
    </source>
</evidence>
<keyword evidence="2" id="KW-1185">Reference proteome</keyword>
<dbReference type="AlphaFoldDB" id="A0A2A2PR86"/>
<protein>
    <submittedName>
        <fullName evidence="1">Uncharacterized protein</fullName>
    </submittedName>
</protein>
<accession>A0A2A2PR86</accession>